<evidence type="ECO:0000256" key="3">
    <source>
        <dbReference type="ARBA" id="ARBA00022519"/>
    </source>
</evidence>
<dbReference type="AlphaFoldDB" id="T1AY13"/>
<evidence type="ECO:0000313" key="7">
    <source>
        <dbReference type="EMBL" id="EQD45564.1"/>
    </source>
</evidence>
<dbReference type="GO" id="GO:0005886">
    <property type="term" value="C:plasma membrane"/>
    <property type="evidence" value="ECO:0007669"/>
    <property type="project" value="UniProtKB-SubCell"/>
</dbReference>
<organism evidence="7">
    <name type="scientific">mine drainage metagenome</name>
    <dbReference type="NCBI Taxonomy" id="410659"/>
    <lineage>
        <taxon>unclassified sequences</taxon>
        <taxon>metagenomes</taxon>
        <taxon>ecological metagenomes</taxon>
    </lineage>
</organism>
<name>T1AY13_9ZZZZ</name>
<evidence type="ECO:0000256" key="2">
    <source>
        <dbReference type="ARBA" id="ARBA00022475"/>
    </source>
</evidence>
<keyword evidence="2" id="KW-1003">Cell membrane</keyword>
<keyword evidence="4 7" id="KW-0808">Transferase</keyword>
<dbReference type="Pfam" id="PF03279">
    <property type="entry name" value="Lip_A_acyltrans"/>
    <property type="match status" value="1"/>
</dbReference>
<comment type="subcellular location">
    <subcellularLocation>
        <location evidence="1">Cell inner membrane</location>
    </subcellularLocation>
</comment>
<dbReference type="EMBL" id="AUZX01010855">
    <property type="protein sequence ID" value="EQD45564.1"/>
    <property type="molecule type" value="Genomic_DNA"/>
</dbReference>
<comment type="caution">
    <text evidence="7">The sequence shown here is derived from an EMBL/GenBank/DDBJ whole genome shotgun (WGS) entry which is preliminary data.</text>
</comment>
<gene>
    <name evidence="7" type="ORF">B1A_14782</name>
</gene>
<dbReference type="GO" id="GO:0016746">
    <property type="term" value="F:acyltransferase activity"/>
    <property type="evidence" value="ECO:0007669"/>
    <property type="project" value="UniProtKB-KW"/>
</dbReference>
<evidence type="ECO:0000256" key="6">
    <source>
        <dbReference type="ARBA" id="ARBA00023315"/>
    </source>
</evidence>
<keyword evidence="5" id="KW-0472">Membrane</keyword>
<keyword evidence="6 7" id="KW-0012">Acyltransferase</keyword>
<evidence type="ECO:0000256" key="1">
    <source>
        <dbReference type="ARBA" id="ARBA00004533"/>
    </source>
</evidence>
<proteinExistence type="predicted"/>
<dbReference type="InterPro" id="IPR004960">
    <property type="entry name" value="LipA_acyltrans"/>
</dbReference>
<accession>T1AY13</accession>
<reference evidence="7" key="1">
    <citation type="submission" date="2013-08" db="EMBL/GenBank/DDBJ databases">
        <authorList>
            <person name="Mendez C."/>
            <person name="Richter M."/>
            <person name="Ferrer M."/>
            <person name="Sanchez J."/>
        </authorList>
    </citation>
    <scope>NUCLEOTIDE SEQUENCE</scope>
</reference>
<protein>
    <submittedName>
        <fullName evidence="7">Lauroyl/myristoyl acyltransferase</fullName>
    </submittedName>
</protein>
<feature type="non-terminal residue" evidence="7">
    <location>
        <position position="1"/>
    </location>
</feature>
<dbReference type="PANTHER" id="PTHR30606:SF10">
    <property type="entry name" value="PHOSPHATIDYLINOSITOL MANNOSIDE ACYLTRANSFERASE"/>
    <property type="match status" value="1"/>
</dbReference>
<evidence type="ECO:0000256" key="5">
    <source>
        <dbReference type="ARBA" id="ARBA00023136"/>
    </source>
</evidence>
<feature type="non-terminal residue" evidence="7">
    <location>
        <position position="132"/>
    </location>
</feature>
<keyword evidence="3" id="KW-0997">Cell inner membrane</keyword>
<dbReference type="CDD" id="cd07984">
    <property type="entry name" value="LPLAT_LABLAT-like"/>
    <property type="match status" value="1"/>
</dbReference>
<dbReference type="GO" id="GO:1901137">
    <property type="term" value="P:carbohydrate derivative biosynthetic process"/>
    <property type="evidence" value="ECO:0007669"/>
    <property type="project" value="UniProtKB-ARBA"/>
</dbReference>
<reference evidence="7" key="2">
    <citation type="journal article" date="2014" name="ISME J.">
        <title>Microbial stratification in low pH oxic and suboxic macroscopic growths along an acid mine drainage.</title>
        <authorList>
            <person name="Mendez-Garcia C."/>
            <person name="Mesa V."/>
            <person name="Sprenger R.R."/>
            <person name="Richter M."/>
            <person name="Diez M.S."/>
            <person name="Solano J."/>
            <person name="Bargiela R."/>
            <person name="Golyshina O.V."/>
            <person name="Manteca A."/>
            <person name="Ramos J.L."/>
            <person name="Gallego J.R."/>
            <person name="Llorente I."/>
            <person name="Martins Dos Santos V.A."/>
            <person name="Jensen O.N."/>
            <person name="Pelaez A.I."/>
            <person name="Sanchez J."/>
            <person name="Ferrer M."/>
        </authorList>
    </citation>
    <scope>NUCLEOTIDE SEQUENCE</scope>
</reference>
<evidence type="ECO:0000256" key="4">
    <source>
        <dbReference type="ARBA" id="ARBA00022679"/>
    </source>
</evidence>
<dbReference type="GO" id="GO:0008610">
    <property type="term" value="P:lipid biosynthetic process"/>
    <property type="evidence" value="ECO:0007669"/>
    <property type="project" value="UniProtKB-ARBA"/>
</dbReference>
<dbReference type="PANTHER" id="PTHR30606">
    <property type="entry name" value="LIPID A BIOSYNTHESIS LAUROYL ACYLTRANSFERASE"/>
    <property type="match status" value="1"/>
</dbReference>
<sequence length="132" mass="15188">DMLIEVSKVPRRSRPGTIRRRVRILNLEAPQAQLSQGRSVLLAAAHQCNWEWMLLALSLEMGYPLDAAYKPLVDPWAEREMRKVRGRFGCRLIPAKHLLADIIKRGKITRAVALVADQEPTTSEHKHWTRFL</sequence>